<comment type="caution">
    <text evidence="2">The sequence shown here is derived from an EMBL/GenBank/DDBJ whole genome shotgun (WGS) entry which is preliminary data.</text>
</comment>
<keyword evidence="1" id="KW-0472">Membrane</keyword>
<dbReference type="Proteomes" id="UP001066276">
    <property type="component" value="Chromosome 6"/>
</dbReference>
<proteinExistence type="predicted"/>
<evidence type="ECO:0000313" key="3">
    <source>
        <dbReference type="Proteomes" id="UP001066276"/>
    </source>
</evidence>
<organism evidence="2 3">
    <name type="scientific">Pleurodeles waltl</name>
    <name type="common">Iberian ribbed newt</name>
    <dbReference type="NCBI Taxonomy" id="8319"/>
    <lineage>
        <taxon>Eukaryota</taxon>
        <taxon>Metazoa</taxon>
        <taxon>Chordata</taxon>
        <taxon>Craniata</taxon>
        <taxon>Vertebrata</taxon>
        <taxon>Euteleostomi</taxon>
        <taxon>Amphibia</taxon>
        <taxon>Batrachia</taxon>
        <taxon>Caudata</taxon>
        <taxon>Salamandroidea</taxon>
        <taxon>Salamandridae</taxon>
        <taxon>Pleurodelinae</taxon>
        <taxon>Pleurodeles</taxon>
    </lineage>
</organism>
<accession>A0AAV7QNM1</accession>
<dbReference type="AlphaFoldDB" id="A0AAV7QNM1"/>
<evidence type="ECO:0000313" key="2">
    <source>
        <dbReference type="EMBL" id="KAJ1140674.1"/>
    </source>
</evidence>
<reference evidence="2" key="1">
    <citation type="journal article" date="2022" name="bioRxiv">
        <title>Sequencing and chromosome-scale assembly of the giantPleurodeles waltlgenome.</title>
        <authorList>
            <person name="Brown T."/>
            <person name="Elewa A."/>
            <person name="Iarovenko S."/>
            <person name="Subramanian E."/>
            <person name="Araus A.J."/>
            <person name="Petzold A."/>
            <person name="Susuki M."/>
            <person name="Suzuki K.-i.T."/>
            <person name="Hayashi T."/>
            <person name="Toyoda A."/>
            <person name="Oliveira C."/>
            <person name="Osipova E."/>
            <person name="Leigh N.D."/>
            <person name="Simon A."/>
            <person name="Yun M.H."/>
        </authorList>
    </citation>
    <scope>NUCLEOTIDE SEQUENCE</scope>
    <source>
        <strain evidence="2">20211129_DDA</strain>
        <tissue evidence="2">Liver</tissue>
    </source>
</reference>
<keyword evidence="1" id="KW-0812">Transmembrane</keyword>
<protein>
    <recommendedName>
        <fullName evidence="4">Secreted protein</fullName>
    </recommendedName>
</protein>
<sequence length="89" mass="9380">MRVVPAPSPPYLLYWCGRRWSISFLGAFCCMCSAAAARLLPAGCEWLGWGSGDGVSAVPGRVCGAQPPVAVEFALEARGVVLGTELPRI</sequence>
<keyword evidence="3" id="KW-1185">Reference proteome</keyword>
<name>A0AAV7QNM1_PLEWA</name>
<gene>
    <name evidence="2" type="ORF">NDU88_007022</name>
</gene>
<evidence type="ECO:0000256" key="1">
    <source>
        <dbReference type="SAM" id="Phobius"/>
    </source>
</evidence>
<dbReference type="EMBL" id="JANPWB010000010">
    <property type="protein sequence ID" value="KAJ1140674.1"/>
    <property type="molecule type" value="Genomic_DNA"/>
</dbReference>
<evidence type="ECO:0008006" key="4">
    <source>
        <dbReference type="Google" id="ProtNLM"/>
    </source>
</evidence>
<keyword evidence="1" id="KW-1133">Transmembrane helix</keyword>
<feature type="transmembrane region" description="Helical" evidence="1">
    <location>
        <begin position="20"/>
        <end position="40"/>
    </location>
</feature>